<sequence>MKDFEITIKNKDGRVITEISKLPDNMNDKDFEKEILITLAMASNIIFTNLKNTSPNMAMSHYINFLSASYDKSSSKERFINNILIGLLNIMLSDNKSPEEVAQFLSNAYETYVEYISHQKQE</sequence>
<comment type="caution">
    <text evidence="1">The sequence shown here is derived from an EMBL/GenBank/DDBJ whole genome shotgun (WGS) entry which is preliminary data.</text>
</comment>
<organism evidence="1 2">
    <name type="scientific">Ligilactobacillus agilis</name>
    <dbReference type="NCBI Taxonomy" id="1601"/>
    <lineage>
        <taxon>Bacteria</taxon>
        <taxon>Bacillati</taxon>
        <taxon>Bacillota</taxon>
        <taxon>Bacilli</taxon>
        <taxon>Lactobacillales</taxon>
        <taxon>Lactobacillaceae</taxon>
        <taxon>Ligilactobacillus</taxon>
    </lineage>
</organism>
<protein>
    <submittedName>
        <fullName evidence="1">Uncharacterized protein</fullName>
    </submittedName>
</protein>
<gene>
    <name evidence="1" type="ORF">CYR79_05685</name>
</gene>
<dbReference type="RefSeq" id="WP_101811806.1">
    <property type="nucleotide sequence ID" value="NZ_PKGI01000028.1"/>
</dbReference>
<accession>A0A2I2AAY7</accession>
<dbReference type="AlphaFoldDB" id="A0A2I2AAY7"/>
<dbReference type="Proteomes" id="UP000234579">
    <property type="component" value="Unassembled WGS sequence"/>
</dbReference>
<proteinExistence type="predicted"/>
<evidence type="ECO:0000313" key="2">
    <source>
        <dbReference type="Proteomes" id="UP000234579"/>
    </source>
</evidence>
<name>A0A2I2AAY7_9LACO</name>
<dbReference type="EMBL" id="PKGI01000028">
    <property type="protein sequence ID" value="PLA76517.1"/>
    <property type="molecule type" value="Genomic_DNA"/>
</dbReference>
<reference evidence="2" key="1">
    <citation type="submission" date="2017-12" db="EMBL/GenBank/DDBJ databases">
        <authorList>
            <person name="Christensen H."/>
        </authorList>
    </citation>
    <scope>NUCLEOTIDE SEQUENCE [LARGE SCALE GENOMIC DNA]</scope>
    <source>
        <strain evidence="2">268A</strain>
    </source>
</reference>
<evidence type="ECO:0000313" key="1">
    <source>
        <dbReference type="EMBL" id="PLA76517.1"/>
    </source>
</evidence>